<proteinExistence type="predicted"/>
<dbReference type="InterPro" id="IPR047197">
    <property type="entry name" value="THYN1-like_EVE"/>
</dbReference>
<dbReference type="InterPro" id="IPR002740">
    <property type="entry name" value="EVE_domain"/>
</dbReference>
<dbReference type="EMBL" id="PGXC01000009">
    <property type="protein sequence ID" value="PKK89996.1"/>
    <property type="molecule type" value="Genomic_DNA"/>
</dbReference>
<sequence length="161" mass="18530">MNYWLFKTDPQTFSLDDFRKCENGITSWEGVRNFQARNFLRDLIRKGDLVLFYHSVVKPPCVTAVARVVRDGYPDHFALDPSSRYHDSRSTPENPVWFMVDIQLVSELPEPVTLDSMKDNPALQEMMLLKKGCRLSVQPVSDEHFKVVLAMGGVRPRVESL</sequence>
<dbReference type="AlphaFoldDB" id="A0A2N1PNS3"/>
<evidence type="ECO:0000259" key="1">
    <source>
        <dbReference type="Pfam" id="PF01878"/>
    </source>
</evidence>
<dbReference type="InterPro" id="IPR015947">
    <property type="entry name" value="PUA-like_sf"/>
</dbReference>
<dbReference type="CDD" id="cd21133">
    <property type="entry name" value="EVE"/>
    <property type="match status" value="1"/>
</dbReference>
<dbReference type="PANTHER" id="PTHR14087">
    <property type="entry name" value="THYMOCYTE NUCLEAR PROTEIN 1"/>
    <property type="match status" value="1"/>
</dbReference>
<gene>
    <name evidence="2" type="ORF">CVV64_11770</name>
</gene>
<protein>
    <submittedName>
        <fullName evidence="2">EVE domain-containing protein</fullName>
    </submittedName>
</protein>
<dbReference type="Pfam" id="PF01878">
    <property type="entry name" value="EVE"/>
    <property type="match status" value="1"/>
</dbReference>
<feature type="domain" description="EVE" evidence="1">
    <location>
        <begin position="2"/>
        <end position="151"/>
    </location>
</feature>
<dbReference type="SUPFAM" id="SSF88697">
    <property type="entry name" value="PUA domain-like"/>
    <property type="match status" value="1"/>
</dbReference>
<accession>A0A2N1PNS3</accession>
<evidence type="ECO:0000313" key="3">
    <source>
        <dbReference type="Proteomes" id="UP000233256"/>
    </source>
</evidence>
<name>A0A2N1PNS3_9BACT</name>
<reference evidence="2 3" key="1">
    <citation type="journal article" date="2017" name="ISME J.">
        <title>Potential for microbial H2 and metal transformations associated with novel bacteria and archaea in deep terrestrial subsurface sediments.</title>
        <authorList>
            <person name="Hernsdorf A.W."/>
            <person name="Amano Y."/>
            <person name="Miyakawa K."/>
            <person name="Ise K."/>
            <person name="Suzuki Y."/>
            <person name="Anantharaman K."/>
            <person name="Probst A."/>
            <person name="Burstein D."/>
            <person name="Thomas B.C."/>
            <person name="Banfield J.F."/>
        </authorList>
    </citation>
    <scope>NUCLEOTIDE SEQUENCE [LARGE SCALE GENOMIC DNA]</scope>
    <source>
        <strain evidence="2">HGW-Wallbacteria-1</strain>
    </source>
</reference>
<evidence type="ECO:0000313" key="2">
    <source>
        <dbReference type="EMBL" id="PKK89996.1"/>
    </source>
</evidence>
<dbReference type="PANTHER" id="PTHR14087:SF7">
    <property type="entry name" value="THYMOCYTE NUCLEAR PROTEIN 1"/>
    <property type="match status" value="1"/>
</dbReference>
<dbReference type="Proteomes" id="UP000233256">
    <property type="component" value="Unassembled WGS sequence"/>
</dbReference>
<dbReference type="InterPro" id="IPR052181">
    <property type="entry name" value="5hmC_binding"/>
</dbReference>
<dbReference type="Gene3D" id="3.10.590.10">
    <property type="entry name" value="ph1033 like domains"/>
    <property type="match status" value="1"/>
</dbReference>
<organism evidence="2 3">
    <name type="scientific">Candidatus Wallbacteria bacterium HGW-Wallbacteria-1</name>
    <dbReference type="NCBI Taxonomy" id="2013854"/>
    <lineage>
        <taxon>Bacteria</taxon>
        <taxon>Candidatus Walliibacteriota</taxon>
    </lineage>
</organism>
<comment type="caution">
    <text evidence="2">The sequence shown here is derived from an EMBL/GenBank/DDBJ whole genome shotgun (WGS) entry which is preliminary data.</text>
</comment>